<sequence length="178" mass="18527">QDWLVFLLWLFSYAIVPGKHTTACTPRPSADLANCGGSVAQHLQATALRDPDAYITSPPPALLTTHTKSHHSSHSTSAAPSGIPTIMSSTATSSTSSTLPTSPKNYEAALAALQSSFGISGQSVPCVQPKLVKGTKKIKAGETVSPSTSMTRLELAHADLMAKYGYAGGASVRKPHIA</sequence>
<keyword evidence="2" id="KW-0732">Signal</keyword>
<evidence type="ECO:0000313" key="4">
    <source>
        <dbReference type="Proteomes" id="UP001295794"/>
    </source>
</evidence>
<organism evidence="3 4">
    <name type="scientific">Mycena citricolor</name>
    <dbReference type="NCBI Taxonomy" id="2018698"/>
    <lineage>
        <taxon>Eukaryota</taxon>
        <taxon>Fungi</taxon>
        <taxon>Dikarya</taxon>
        <taxon>Basidiomycota</taxon>
        <taxon>Agaricomycotina</taxon>
        <taxon>Agaricomycetes</taxon>
        <taxon>Agaricomycetidae</taxon>
        <taxon>Agaricales</taxon>
        <taxon>Marasmiineae</taxon>
        <taxon>Mycenaceae</taxon>
        <taxon>Mycena</taxon>
    </lineage>
</organism>
<feature type="compositionally biased region" description="Low complexity" evidence="1">
    <location>
        <begin position="84"/>
        <end position="101"/>
    </location>
</feature>
<feature type="region of interest" description="Disordered" evidence="1">
    <location>
        <begin position="64"/>
        <end position="101"/>
    </location>
</feature>
<comment type="caution">
    <text evidence="3">The sequence shown here is derived from an EMBL/GenBank/DDBJ whole genome shotgun (WGS) entry which is preliminary data.</text>
</comment>
<gene>
    <name evidence="3" type="ORF">MYCIT1_LOCUS460</name>
</gene>
<proteinExistence type="predicted"/>
<reference evidence="3" key="1">
    <citation type="submission" date="2023-11" db="EMBL/GenBank/DDBJ databases">
        <authorList>
            <person name="De Vega J J."/>
            <person name="De Vega J J."/>
        </authorList>
    </citation>
    <scope>NUCLEOTIDE SEQUENCE</scope>
</reference>
<dbReference type="EMBL" id="CAVNYO010000007">
    <property type="protein sequence ID" value="CAK5262049.1"/>
    <property type="molecule type" value="Genomic_DNA"/>
</dbReference>
<keyword evidence="4" id="KW-1185">Reference proteome</keyword>
<protein>
    <submittedName>
        <fullName evidence="3">Uncharacterized protein</fullName>
    </submittedName>
</protein>
<name>A0AAD2GQH8_9AGAR</name>
<feature type="non-terminal residue" evidence="3">
    <location>
        <position position="1"/>
    </location>
</feature>
<accession>A0AAD2GQH8</accession>
<feature type="chain" id="PRO_5041932172" evidence="2">
    <location>
        <begin position="19"/>
        <end position="178"/>
    </location>
</feature>
<evidence type="ECO:0000256" key="1">
    <source>
        <dbReference type="SAM" id="MobiDB-lite"/>
    </source>
</evidence>
<dbReference type="AlphaFoldDB" id="A0AAD2GQH8"/>
<evidence type="ECO:0000256" key="2">
    <source>
        <dbReference type="SAM" id="SignalP"/>
    </source>
</evidence>
<evidence type="ECO:0000313" key="3">
    <source>
        <dbReference type="EMBL" id="CAK5262049.1"/>
    </source>
</evidence>
<feature type="signal peptide" evidence="2">
    <location>
        <begin position="1"/>
        <end position="18"/>
    </location>
</feature>
<dbReference type="Proteomes" id="UP001295794">
    <property type="component" value="Unassembled WGS sequence"/>
</dbReference>